<dbReference type="RefSeq" id="WP_219747816.1">
    <property type="nucleotide sequence ID" value="NZ_JAHXZN010000001.1"/>
</dbReference>
<sequence length="319" mass="34223">MHAQTKLILRAQMAGLARTGLSDSTATEHDIAAQFEKADHSISATLYLFHSALPEPTVWFDRSRLALEQRDLFRHAAPASEAPVAFAASGTVASSLRQTYAMVDGPFRSTALAVMPLGEWLVVVRMSAKEKAATLDRQMSDFISALRLPADPSATIATPVVACATPLHFTKAKMVKPEPTDLLVSLISGAAARETKDQPAPPRRHWCREGDPGDGFAAYRADDQTGDASGYTLAMQDAGRVVWVNPSLMSQLDGEPAGGAKKAKINYTVTLADVDGRSLTFPSFAGLPAPRQVYEAVAKQRPVGMAKGKQVTLDSNTFK</sequence>
<dbReference type="Proteomes" id="UP000759103">
    <property type="component" value="Unassembled WGS sequence"/>
</dbReference>
<evidence type="ECO:0000313" key="2">
    <source>
        <dbReference type="Proteomes" id="UP000759103"/>
    </source>
</evidence>
<proteinExistence type="predicted"/>
<evidence type="ECO:0000313" key="1">
    <source>
        <dbReference type="EMBL" id="MBW6530459.1"/>
    </source>
</evidence>
<protein>
    <submittedName>
        <fullName evidence="1">Uncharacterized protein</fullName>
    </submittedName>
</protein>
<accession>A0ABS7BLG8</accession>
<reference evidence="1 2" key="1">
    <citation type="submission" date="2021-07" db="EMBL/GenBank/DDBJ databases">
        <title>Sphingomonas sp.</title>
        <authorList>
            <person name="Feng G."/>
            <person name="Li J."/>
            <person name="Pan M."/>
        </authorList>
    </citation>
    <scope>NUCLEOTIDE SEQUENCE [LARGE SCALE GENOMIC DNA]</scope>
    <source>
        <strain evidence="1 2">RRHST34</strain>
    </source>
</reference>
<keyword evidence="2" id="KW-1185">Reference proteome</keyword>
<dbReference type="EMBL" id="JAHXZN010000001">
    <property type="protein sequence ID" value="MBW6530459.1"/>
    <property type="molecule type" value="Genomic_DNA"/>
</dbReference>
<comment type="caution">
    <text evidence="1">The sequence shown here is derived from an EMBL/GenBank/DDBJ whole genome shotgun (WGS) entry which is preliminary data.</text>
</comment>
<name>A0ABS7BLG8_9SPHN</name>
<organism evidence="1 2">
    <name type="scientific">Sphingomonas citri</name>
    <dbReference type="NCBI Taxonomy" id="2862499"/>
    <lineage>
        <taxon>Bacteria</taxon>
        <taxon>Pseudomonadati</taxon>
        <taxon>Pseudomonadota</taxon>
        <taxon>Alphaproteobacteria</taxon>
        <taxon>Sphingomonadales</taxon>
        <taxon>Sphingomonadaceae</taxon>
        <taxon>Sphingomonas</taxon>
    </lineage>
</organism>
<gene>
    <name evidence="1" type="ORF">KZ820_06900</name>
</gene>